<proteinExistence type="predicted"/>
<keyword evidence="4" id="KW-1185">Reference proteome</keyword>
<name>A0ABW5D1V3_9BACT</name>
<dbReference type="Pfam" id="PF11800">
    <property type="entry name" value="RP-C_C"/>
    <property type="match status" value="1"/>
</dbReference>
<comment type="caution">
    <text evidence="3">The sequence shown here is derived from an EMBL/GenBank/DDBJ whole genome shotgun (WGS) entry which is preliminary data.</text>
</comment>
<dbReference type="EMBL" id="JBHUIT010000001">
    <property type="protein sequence ID" value="MFD2255047.1"/>
    <property type="molecule type" value="Genomic_DNA"/>
</dbReference>
<accession>A0ABW5D1V3</accession>
<dbReference type="Proteomes" id="UP001597375">
    <property type="component" value="Unassembled WGS sequence"/>
</dbReference>
<reference evidence="4" key="1">
    <citation type="journal article" date="2019" name="Int. J. Syst. Evol. Microbiol.">
        <title>The Global Catalogue of Microorganisms (GCM) 10K type strain sequencing project: providing services to taxonomists for standard genome sequencing and annotation.</title>
        <authorList>
            <consortium name="The Broad Institute Genomics Platform"/>
            <consortium name="The Broad Institute Genome Sequencing Center for Infectious Disease"/>
            <person name="Wu L."/>
            <person name="Ma J."/>
        </authorList>
    </citation>
    <scope>NUCLEOTIDE SEQUENCE [LARGE SCALE GENOMIC DNA]</scope>
    <source>
        <strain evidence="4">CGMCC 4.7106</strain>
    </source>
</reference>
<feature type="compositionally biased region" description="Basic and acidic residues" evidence="1">
    <location>
        <begin position="1"/>
        <end position="21"/>
    </location>
</feature>
<gene>
    <name evidence="3" type="primary">repC</name>
    <name evidence="3" type="ORF">ACFSSA_00010</name>
</gene>
<sequence>MGRRNSEAREEPQPEPRKESSSDQSKTPTERTISKTGIRHITLNQAIHAASARFREQLPLATSQIHWRDFVEAAARLRPILGISQQSWGNACIALGRTGAALCVLLTDHAALRTSDPVTKPAGYFMALIQRAETGDLHLHRSIFSILKRESGA</sequence>
<dbReference type="RefSeq" id="WP_386817709.1">
    <property type="nucleotide sequence ID" value="NZ_JBHUIT010000001.1"/>
</dbReference>
<evidence type="ECO:0000313" key="3">
    <source>
        <dbReference type="EMBL" id="MFD2255047.1"/>
    </source>
</evidence>
<evidence type="ECO:0000259" key="2">
    <source>
        <dbReference type="Pfam" id="PF11800"/>
    </source>
</evidence>
<organism evidence="3 4">
    <name type="scientific">Luteolibacter algae</name>
    <dbReference type="NCBI Taxonomy" id="454151"/>
    <lineage>
        <taxon>Bacteria</taxon>
        <taxon>Pseudomonadati</taxon>
        <taxon>Verrucomicrobiota</taxon>
        <taxon>Verrucomicrobiia</taxon>
        <taxon>Verrucomicrobiales</taxon>
        <taxon>Verrucomicrobiaceae</taxon>
        <taxon>Luteolibacter</taxon>
    </lineage>
</organism>
<dbReference type="InterPro" id="IPR021760">
    <property type="entry name" value="RepC_C"/>
</dbReference>
<evidence type="ECO:0000256" key="1">
    <source>
        <dbReference type="SAM" id="MobiDB-lite"/>
    </source>
</evidence>
<feature type="domain" description="Plasmid replication protein C C-terminal" evidence="2">
    <location>
        <begin position="63"/>
        <end position="148"/>
    </location>
</feature>
<protein>
    <submittedName>
        <fullName evidence="3">Replication initiation protein RepC</fullName>
    </submittedName>
</protein>
<feature type="region of interest" description="Disordered" evidence="1">
    <location>
        <begin position="1"/>
        <end position="37"/>
    </location>
</feature>
<evidence type="ECO:0000313" key="4">
    <source>
        <dbReference type="Proteomes" id="UP001597375"/>
    </source>
</evidence>